<name>A0A9D2H2X7_9FIRM</name>
<feature type="chain" id="PRO_5038439746" evidence="2">
    <location>
        <begin position="24"/>
        <end position="386"/>
    </location>
</feature>
<dbReference type="EMBL" id="DXAJ01000062">
    <property type="protein sequence ID" value="HJA02560.1"/>
    <property type="molecule type" value="Genomic_DNA"/>
</dbReference>
<dbReference type="InterPro" id="IPR023296">
    <property type="entry name" value="Glyco_hydro_beta-prop_sf"/>
</dbReference>
<feature type="compositionally biased region" description="Gly residues" evidence="1">
    <location>
        <begin position="34"/>
        <end position="45"/>
    </location>
</feature>
<evidence type="ECO:0000313" key="3">
    <source>
        <dbReference type="EMBL" id="HJA02560.1"/>
    </source>
</evidence>
<feature type="signal peptide" evidence="2">
    <location>
        <begin position="1"/>
        <end position="23"/>
    </location>
</feature>
<dbReference type="AlphaFoldDB" id="A0A9D2H2X7"/>
<accession>A0A9D2H2X7</accession>
<gene>
    <name evidence="3" type="ORF">H9797_04170</name>
</gene>
<evidence type="ECO:0000256" key="2">
    <source>
        <dbReference type="SAM" id="SignalP"/>
    </source>
</evidence>
<evidence type="ECO:0000313" key="4">
    <source>
        <dbReference type="Proteomes" id="UP000824221"/>
    </source>
</evidence>
<protein>
    <submittedName>
        <fullName evidence="3">Uncharacterized protein</fullName>
    </submittedName>
</protein>
<feature type="region of interest" description="Disordered" evidence="1">
    <location>
        <begin position="30"/>
        <end position="49"/>
    </location>
</feature>
<comment type="caution">
    <text evidence="3">The sequence shown here is derived from an EMBL/GenBank/DDBJ whole genome shotgun (WGS) entry which is preliminary data.</text>
</comment>
<evidence type="ECO:0000256" key="1">
    <source>
        <dbReference type="SAM" id="MobiDB-lite"/>
    </source>
</evidence>
<dbReference type="Gene3D" id="2.115.10.20">
    <property type="entry name" value="Glycosyl hydrolase domain, family 43"/>
    <property type="match status" value="1"/>
</dbReference>
<organism evidence="3 4">
    <name type="scientific">Candidatus Gallimonas gallistercoris</name>
    <dbReference type="NCBI Taxonomy" id="2838602"/>
    <lineage>
        <taxon>Bacteria</taxon>
        <taxon>Bacillati</taxon>
        <taxon>Bacillota</taxon>
        <taxon>Clostridia</taxon>
        <taxon>Candidatus Gallimonas</taxon>
    </lineage>
</organism>
<sequence>MKKKNLLAIFCALAMSAAIGMMAACVPSDDPGNTPGGDTPGGDTPGGDPQTVYGLPVAESGHYINNSDAFEEDGTRWLFYTTNETSGEEDNVIAVRKASFEEGADKGWAYGEETIALRGTEGGWDEYLGSASVVKGSFEYGGAEYGYLMAYCGTPQADETQFSIGLAVAQSPDGAWTKVGSQPVVAFDAANAGSAQTAVGNYAPSLVNYDKEGGVRLFYTFADSYGHFAKFVDIEASDLDAPVLSGEAVVPNHGEIAGGDTVAMFPNADFVYDASGKQFYAVKDYSPTPSQAPAFARRIQLLSIAEGELYTTDLGEGWKGIRTWDNTDTPDGMYERLYGACIVSDAYGHIDGAADAEIVYNICMLEADTDDYLFTQNLMSFEIALS</sequence>
<keyword evidence="2" id="KW-0732">Signal</keyword>
<dbReference type="Proteomes" id="UP000824221">
    <property type="component" value="Unassembled WGS sequence"/>
</dbReference>
<dbReference type="PROSITE" id="PS51257">
    <property type="entry name" value="PROKAR_LIPOPROTEIN"/>
    <property type="match status" value="1"/>
</dbReference>
<reference evidence="3" key="2">
    <citation type="submission" date="2021-04" db="EMBL/GenBank/DDBJ databases">
        <authorList>
            <person name="Gilroy R."/>
        </authorList>
    </citation>
    <scope>NUCLEOTIDE SEQUENCE</scope>
    <source>
        <strain evidence="3">CHK156-179</strain>
    </source>
</reference>
<reference evidence="3" key="1">
    <citation type="journal article" date="2021" name="PeerJ">
        <title>Extensive microbial diversity within the chicken gut microbiome revealed by metagenomics and culture.</title>
        <authorList>
            <person name="Gilroy R."/>
            <person name="Ravi A."/>
            <person name="Getino M."/>
            <person name="Pursley I."/>
            <person name="Horton D.L."/>
            <person name="Alikhan N.F."/>
            <person name="Baker D."/>
            <person name="Gharbi K."/>
            <person name="Hall N."/>
            <person name="Watson M."/>
            <person name="Adriaenssens E.M."/>
            <person name="Foster-Nyarko E."/>
            <person name="Jarju S."/>
            <person name="Secka A."/>
            <person name="Antonio M."/>
            <person name="Oren A."/>
            <person name="Chaudhuri R.R."/>
            <person name="La Ragione R."/>
            <person name="Hildebrand F."/>
            <person name="Pallen M.J."/>
        </authorList>
    </citation>
    <scope>NUCLEOTIDE SEQUENCE</scope>
    <source>
        <strain evidence="3">CHK156-179</strain>
    </source>
</reference>
<proteinExistence type="predicted"/>